<keyword evidence="2" id="KW-1185">Reference proteome</keyword>
<reference evidence="2" key="1">
    <citation type="journal article" date="2022" name="Mol. Ecol. Resour.">
        <title>The genomes of chicory, endive, great burdock and yacon provide insights into Asteraceae palaeo-polyploidization history and plant inulin production.</title>
        <authorList>
            <person name="Fan W."/>
            <person name="Wang S."/>
            <person name="Wang H."/>
            <person name="Wang A."/>
            <person name="Jiang F."/>
            <person name="Liu H."/>
            <person name="Zhao H."/>
            <person name="Xu D."/>
            <person name="Zhang Y."/>
        </authorList>
    </citation>
    <scope>NUCLEOTIDE SEQUENCE [LARGE SCALE GENOMIC DNA]</scope>
    <source>
        <strain evidence="2">cv. Yunnan</strain>
    </source>
</reference>
<dbReference type="Proteomes" id="UP001056120">
    <property type="component" value="Linkage Group LG12"/>
</dbReference>
<sequence>MFFLILIRTGEIYPSSLTGFPNLMKSITTGIRMKLMHCSSLSGLPNCGKSIIIGFETLTGDVNKEGLGKPPLCVGKALCEGNRGLSLRNVSLISLLFRTTRSIGGDAPAAVEMANGPVYGCNTPTPL</sequence>
<reference evidence="1 2" key="2">
    <citation type="journal article" date="2022" name="Mol. Ecol. Resour.">
        <title>The genomes of chicory, endive, great burdock and yacon provide insights into Asteraceae paleo-polyploidization history and plant inulin production.</title>
        <authorList>
            <person name="Fan W."/>
            <person name="Wang S."/>
            <person name="Wang H."/>
            <person name="Wang A."/>
            <person name="Jiang F."/>
            <person name="Liu H."/>
            <person name="Zhao H."/>
            <person name="Xu D."/>
            <person name="Zhang Y."/>
        </authorList>
    </citation>
    <scope>NUCLEOTIDE SEQUENCE [LARGE SCALE GENOMIC DNA]</scope>
    <source>
        <strain evidence="2">cv. Yunnan</strain>
        <tissue evidence="1">Leaves</tissue>
    </source>
</reference>
<gene>
    <name evidence="1" type="ORF">L1987_37637</name>
</gene>
<proteinExistence type="predicted"/>
<protein>
    <submittedName>
        <fullName evidence="1">Uncharacterized protein</fullName>
    </submittedName>
</protein>
<comment type="caution">
    <text evidence="1">The sequence shown here is derived from an EMBL/GenBank/DDBJ whole genome shotgun (WGS) entry which is preliminary data.</text>
</comment>
<dbReference type="EMBL" id="CM042029">
    <property type="protein sequence ID" value="KAI3794994.1"/>
    <property type="molecule type" value="Genomic_DNA"/>
</dbReference>
<organism evidence="1 2">
    <name type="scientific">Smallanthus sonchifolius</name>
    <dbReference type="NCBI Taxonomy" id="185202"/>
    <lineage>
        <taxon>Eukaryota</taxon>
        <taxon>Viridiplantae</taxon>
        <taxon>Streptophyta</taxon>
        <taxon>Embryophyta</taxon>
        <taxon>Tracheophyta</taxon>
        <taxon>Spermatophyta</taxon>
        <taxon>Magnoliopsida</taxon>
        <taxon>eudicotyledons</taxon>
        <taxon>Gunneridae</taxon>
        <taxon>Pentapetalae</taxon>
        <taxon>asterids</taxon>
        <taxon>campanulids</taxon>
        <taxon>Asterales</taxon>
        <taxon>Asteraceae</taxon>
        <taxon>Asteroideae</taxon>
        <taxon>Heliantheae alliance</taxon>
        <taxon>Millerieae</taxon>
        <taxon>Smallanthus</taxon>
    </lineage>
</organism>
<evidence type="ECO:0000313" key="1">
    <source>
        <dbReference type="EMBL" id="KAI3794994.1"/>
    </source>
</evidence>
<name>A0ACB9HGF6_9ASTR</name>
<evidence type="ECO:0000313" key="2">
    <source>
        <dbReference type="Proteomes" id="UP001056120"/>
    </source>
</evidence>
<accession>A0ACB9HGF6</accession>